<evidence type="ECO:0000256" key="4">
    <source>
        <dbReference type="PROSITE-ProRule" id="PRU00339"/>
    </source>
</evidence>
<reference evidence="7 8" key="1">
    <citation type="submission" date="2016-10" db="EMBL/GenBank/DDBJ databases">
        <authorList>
            <person name="de Groot N.N."/>
        </authorList>
    </citation>
    <scope>NUCLEOTIDE SEQUENCE [LARGE SCALE GENOMIC DNA]</scope>
    <source>
        <strain evidence="7 8">DSM 21001</strain>
    </source>
</reference>
<dbReference type="Gene3D" id="1.25.40.10">
    <property type="entry name" value="Tetratricopeptide repeat domain"/>
    <property type="match status" value="1"/>
</dbReference>
<evidence type="ECO:0000256" key="1">
    <source>
        <dbReference type="ARBA" id="ARBA00004370"/>
    </source>
</evidence>
<protein>
    <submittedName>
        <fullName evidence="7">Type II and III secretion system protein</fullName>
    </submittedName>
</protein>
<evidence type="ECO:0000313" key="8">
    <source>
        <dbReference type="Proteomes" id="UP000199024"/>
    </source>
</evidence>
<dbReference type="Proteomes" id="UP000199024">
    <property type="component" value="Unassembled WGS sequence"/>
</dbReference>
<dbReference type="AlphaFoldDB" id="A0A1I6M8M9"/>
<comment type="similarity">
    <text evidence="5">Belongs to the bacterial secretin family.</text>
</comment>
<dbReference type="InterPro" id="IPR011990">
    <property type="entry name" value="TPR-like_helical_dom_sf"/>
</dbReference>
<evidence type="ECO:0000256" key="5">
    <source>
        <dbReference type="RuleBase" id="RU004003"/>
    </source>
</evidence>
<sequence length="602" mass="64751">MAVVAKPKKTASRLSRKQSREADDAYLEGARFFARKEFEKAQQRFERAVYLDPGNKTYVLALLYAHEIDVNRLVQGAFKARLRGDSAGAERMLAAARRLDPTNPLVVQSFQESDVPQIASAQKQLLSDGFDGPIVLTPFAGVRSFHLRGEKKQVVSEIYRSFGIVSLFDPSVASDTLLRIDLDDVDFVESVRVLKKTAHLFAVPVDPTHALIAADIKELREALTPWVEETIYLSGQKQQQMMDLANMARTLFDLTQLGVNTDNGAIVVRGPRDEVQRAHDLFSELTEKPSDVLLDINIYEVDKSTTRKIGFAPPTTATATDISSTAQKLISDNQTLLNESISSGALTLSGSAYQQELQEVSFLVAAGVSGSSSLTSILGTVGSLDGVPLLGISMGSTSLNLLLDSTDARMLNALQVRSSDRQEATLRIGSRYPILTALTSSTSSSSIATELAAAGVSSAVIAQLTGSSASSTTTIPQIEFEDIGLTLKVTPRVLRSGEVHLDLDLKLESLGGSGIENIPILNNRALKSAVTIEPGQSTMLAALVSTNEVNALSGVPSLDELPGFQSTEKNTDGTKNQILISVTPHIVSGATMRGTMYRVVGR</sequence>
<evidence type="ECO:0000256" key="2">
    <source>
        <dbReference type="ARBA" id="ARBA00022729"/>
    </source>
</evidence>
<keyword evidence="2" id="KW-0732">Signal</keyword>
<keyword evidence="4" id="KW-0802">TPR repeat</keyword>
<dbReference type="PANTHER" id="PTHR30332">
    <property type="entry name" value="PROBABLE GENERAL SECRETION PATHWAY PROTEIN D"/>
    <property type="match status" value="1"/>
</dbReference>
<evidence type="ECO:0000313" key="7">
    <source>
        <dbReference type="EMBL" id="SFS12065.1"/>
    </source>
</evidence>
<evidence type="ECO:0000259" key="6">
    <source>
        <dbReference type="Pfam" id="PF00263"/>
    </source>
</evidence>
<dbReference type="GO" id="GO:0009306">
    <property type="term" value="P:protein secretion"/>
    <property type="evidence" value="ECO:0007669"/>
    <property type="project" value="InterPro"/>
</dbReference>
<dbReference type="InterPro" id="IPR019734">
    <property type="entry name" value="TPR_rpt"/>
</dbReference>
<dbReference type="GO" id="GO:0016020">
    <property type="term" value="C:membrane"/>
    <property type="evidence" value="ECO:0007669"/>
    <property type="project" value="UniProtKB-SubCell"/>
</dbReference>
<comment type="subcellular location">
    <subcellularLocation>
        <location evidence="1">Membrane</location>
    </subcellularLocation>
</comment>
<gene>
    <name evidence="7" type="ORF">SAMN05421771_2058</name>
</gene>
<dbReference type="PANTHER" id="PTHR30332:SF24">
    <property type="entry name" value="SECRETIN GSPD-RELATED"/>
    <property type="match status" value="1"/>
</dbReference>
<organism evidence="7 8">
    <name type="scientific">Granulicella pectinivorans</name>
    <dbReference type="NCBI Taxonomy" id="474950"/>
    <lineage>
        <taxon>Bacteria</taxon>
        <taxon>Pseudomonadati</taxon>
        <taxon>Acidobacteriota</taxon>
        <taxon>Terriglobia</taxon>
        <taxon>Terriglobales</taxon>
        <taxon>Acidobacteriaceae</taxon>
        <taxon>Granulicella</taxon>
    </lineage>
</organism>
<dbReference type="Pfam" id="PF00263">
    <property type="entry name" value="Secretin"/>
    <property type="match status" value="1"/>
</dbReference>
<dbReference type="STRING" id="474950.SAMN05421771_2058"/>
<feature type="domain" description="Type II/III secretion system secretin-like" evidence="6">
    <location>
        <begin position="463"/>
        <end position="587"/>
    </location>
</feature>
<keyword evidence="8" id="KW-1185">Reference proteome</keyword>
<dbReference type="EMBL" id="FOZL01000001">
    <property type="protein sequence ID" value="SFS12065.1"/>
    <property type="molecule type" value="Genomic_DNA"/>
</dbReference>
<dbReference type="InterPro" id="IPR050810">
    <property type="entry name" value="Bact_Secretion_Sys_Channel"/>
</dbReference>
<accession>A0A1I6M8M9</accession>
<proteinExistence type="inferred from homology"/>
<feature type="repeat" description="TPR" evidence="4">
    <location>
        <begin position="22"/>
        <end position="55"/>
    </location>
</feature>
<keyword evidence="3" id="KW-0472">Membrane</keyword>
<dbReference type="InterPro" id="IPR004846">
    <property type="entry name" value="T2SS/T3SS_dom"/>
</dbReference>
<evidence type="ECO:0000256" key="3">
    <source>
        <dbReference type="ARBA" id="ARBA00023136"/>
    </source>
</evidence>
<dbReference type="GO" id="GO:0015627">
    <property type="term" value="C:type II protein secretion system complex"/>
    <property type="evidence" value="ECO:0007669"/>
    <property type="project" value="TreeGrafter"/>
</dbReference>
<dbReference type="PROSITE" id="PS50005">
    <property type="entry name" value="TPR"/>
    <property type="match status" value="1"/>
</dbReference>
<name>A0A1I6M8M9_9BACT</name>